<dbReference type="STRING" id="933852.A0A0C3ASK5"/>
<dbReference type="FunFam" id="1.10.600.10:FF:000006">
    <property type="entry name" value="Farnesyl pyrophosphate synthase"/>
    <property type="match status" value="1"/>
</dbReference>
<proteinExistence type="inferred from homology"/>
<dbReference type="EC" id="2.5.1.10" evidence="5"/>
<evidence type="ECO:0000256" key="11">
    <source>
        <dbReference type="ARBA" id="ARBA00023098"/>
    </source>
</evidence>
<evidence type="ECO:0000256" key="1">
    <source>
        <dbReference type="ARBA" id="ARBA00001946"/>
    </source>
</evidence>
<evidence type="ECO:0000313" key="18">
    <source>
        <dbReference type="Proteomes" id="UP000054097"/>
    </source>
</evidence>
<keyword evidence="10" id="KW-0460">Magnesium</keyword>
<dbReference type="GO" id="GO:0004161">
    <property type="term" value="F:dimethylallyltranstransferase activity"/>
    <property type="evidence" value="ECO:0007669"/>
    <property type="project" value="UniProtKB-EC"/>
</dbReference>
<reference evidence="17 18" key="1">
    <citation type="submission" date="2014-04" db="EMBL/GenBank/DDBJ databases">
        <authorList>
            <consortium name="DOE Joint Genome Institute"/>
            <person name="Kuo A."/>
            <person name="Zuccaro A."/>
            <person name="Kohler A."/>
            <person name="Nagy L.G."/>
            <person name="Floudas D."/>
            <person name="Copeland A."/>
            <person name="Barry K.W."/>
            <person name="Cichocki N."/>
            <person name="Veneault-Fourrey C."/>
            <person name="LaButti K."/>
            <person name="Lindquist E.A."/>
            <person name="Lipzen A."/>
            <person name="Lundell T."/>
            <person name="Morin E."/>
            <person name="Murat C."/>
            <person name="Sun H."/>
            <person name="Tunlid A."/>
            <person name="Henrissat B."/>
            <person name="Grigoriev I.V."/>
            <person name="Hibbett D.S."/>
            <person name="Martin F."/>
            <person name="Nordberg H.P."/>
            <person name="Cantor M.N."/>
            <person name="Hua S.X."/>
        </authorList>
    </citation>
    <scope>NUCLEOTIDE SEQUENCE [LARGE SCALE GENOMIC DNA]</scope>
    <source>
        <strain evidence="17 18">MAFF 305830</strain>
    </source>
</reference>
<name>A0A0C3ASK5_SERVB</name>
<evidence type="ECO:0000256" key="14">
    <source>
        <dbReference type="ARBA" id="ARBA00032448"/>
    </source>
</evidence>
<evidence type="ECO:0000256" key="9">
    <source>
        <dbReference type="ARBA" id="ARBA00022723"/>
    </source>
</evidence>
<dbReference type="CDD" id="cd00685">
    <property type="entry name" value="Trans_IPPS_HT"/>
    <property type="match status" value="1"/>
</dbReference>
<dbReference type="EMBL" id="KN824344">
    <property type="protein sequence ID" value="KIM23014.1"/>
    <property type="molecule type" value="Genomic_DNA"/>
</dbReference>
<keyword evidence="9" id="KW-0479">Metal-binding</keyword>
<keyword evidence="18" id="KW-1185">Reference proteome</keyword>
<keyword evidence="8 16" id="KW-0808">Transferase</keyword>
<evidence type="ECO:0000256" key="3">
    <source>
        <dbReference type="ARBA" id="ARBA00005035"/>
    </source>
</evidence>
<dbReference type="GO" id="GO:0046872">
    <property type="term" value="F:metal ion binding"/>
    <property type="evidence" value="ECO:0007669"/>
    <property type="project" value="UniProtKB-KW"/>
</dbReference>
<dbReference type="SFLD" id="SFLDS00005">
    <property type="entry name" value="Isoprenoid_Synthase_Type_I"/>
    <property type="match status" value="1"/>
</dbReference>
<keyword evidence="7" id="KW-0444">Lipid biosynthesis</keyword>
<comment type="similarity">
    <text evidence="4 16">Belongs to the FPP/GGPP synthase family.</text>
</comment>
<evidence type="ECO:0000256" key="7">
    <source>
        <dbReference type="ARBA" id="ARBA00022516"/>
    </source>
</evidence>
<evidence type="ECO:0000256" key="12">
    <source>
        <dbReference type="ARBA" id="ARBA00032380"/>
    </source>
</evidence>
<evidence type="ECO:0000256" key="4">
    <source>
        <dbReference type="ARBA" id="ARBA00006706"/>
    </source>
</evidence>
<dbReference type="InterPro" id="IPR033749">
    <property type="entry name" value="Polyprenyl_synt_CS"/>
</dbReference>
<dbReference type="Proteomes" id="UP000054097">
    <property type="component" value="Unassembled WGS sequence"/>
</dbReference>
<accession>A0A0C3ASK5</accession>
<evidence type="ECO:0000256" key="8">
    <source>
        <dbReference type="ARBA" id="ARBA00022679"/>
    </source>
</evidence>
<dbReference type="InterPro" id="IPR008949">
    <property type="entry name" value="Isoprenoid_synthase_dom_sf"/>
</dbReference>
<evidence type="ECO:0000256" key="10">
    <source>
        <dbReference type="ARBA" id="ARBA00022842"/>
    </source>
</evidence>
<evidence type="ECO:0000256" key="6">
    <source>
        <dbReference type="ARBA" id="ARBA00012833"/>
    </source>
</evidence>
<evidence type="ECO:0000256" key="13">
    <source>
        <dbReference type="ARBA" id="ARBA00032424"/>
    </source>
</evidence>
<reference evidence="18" key="2">
    <citation type="submission" date="2015-01" db="EMBL/GenBank/DDBJ databases">
        <title>Evolutionary Origins and Diversification of the Mycorrhizal Mutualists.</title>
        <authorList>
            <consortium name="DOE Joint Genome Institute"/>
            <consortium name="Mycorrhizal Genomics Consortium"/>
            <person name="Kohler A."/>
            <person name="Kuo A."/>
            <person name="Nagy L.G."/>
            <person name="Floudas D."/>
            <person name="Copeland A."/>
            <person name="Barry K.W."/>
            <person name="Cichocki N."/>
            <person name="Veneault-Fourrey C."/>
            <person name="LaButti K."/>
            <person name="Lindquist E.A."/>
            <person name="Lipzen A."/>
            <person name="Lundell T."/>
            <person name="Morin E."/>
            <person name="Murat C."/>
            <person name="Riley R."/>
            <person name="Ohm R."/>
            <person name="Sun H."/>
            <person name="Tunlid A."/>
            <person name="Henrissat B."/>
            <person name="Grigoriev I.V."/>
            <person name="Hibbett D.S."/>
            <person name="Martin F."/>
        </authorList>
    </citation>
    <scope>NUCLEOTIDE SEQUENCE [LARGE SCALE GENOMIC DNA]</scope>
    <source>
        <strain evidence="18">MAFF 305830</strain>
    </source>
</reference>
<sequence length="416" mass="47721">MSDSVKLDAKAKAAETKKRFLDVWPTLEGQLVDVLKSHGMPEDATEWFRNNLSYNTPHGKLNRGISVVDTFEILQGRPLSSEEFFKASVLGWCVELLQAYFLVADDMMDASVTRRGQPCWYRVERVGNIAINDSFMLEAAIYHLLKVHFRNEPSYVYILELFLETTLKTEIGQLIDLITAPEDEIDLSKFSLKKHQQIVIYKTAYYSFYLPVALGMRYAGIYSDEAYATALSILIPIGEYFQVQDDYLDCYGTPEQIGKVGTDILDNKCSWNVNIALQKANEKQRKVLDEHYGRKDAASEARVKEIFNELQIDALYKEYEQNTYEKLNKLIDAIPESTAPAQQYATSGNVSFSLLVAYSRRFIDYLFSTKAKATVYEPMLEPYPRTISNLGEGADKVTLKREVFRSFLNKIYKRQK</sequence>
<evidence type="ECO:0000313" key="17">
    <source>
        <dbReference type="EMBL" id="KIM23014.1"/>
    </source>
</evidence>
<dbReference type="InterPro" id="IPR039702">
    <property type="entry name" value="FPS1-like"/>
</dbReference>
<dbReference type="EC" id="2.5.1.1" evidence="6"/>
<comment type="pathway">
    <text evidence="2">Isoprenoid biosynthesis; geranyl diphosphate biosynthesis; geranyl diphosphate from dimethylallyl diphosphate and isopentenyl diphosphate: step 1/1.</text>
</comment>
<dbReference type="PANTHER" id="PTHR11525:SF0">
    <property type="entry name" value="FARNESYL PYROPHOSPHATE SYNTHASE"/>
    <property type="match status" value="1"/>
</dbReference>
<dbReference type="GO" id="GO:0045337">
    <property type="term" value="P:farnesyl diphosphate biosynthetic process"/>
    <property type="evidence" value="ECO:0007669"/>
    <property type="project" value="TreeGrafter"/>
</dbReference>
<dbReference type="PROSITE" id="PS00444">
    <property type="entry name" value="POLYPRENYL_SYNTHASE_2"/>
    <property type="match status" value="1"/>
</dbReference>
<organism evidence="17 18">
    <name type="scientific">Serendipita vermifera MAFF 305830</name>
    <dbReference type="NCBI Taxonomy" id="933852"/>
    <lineage>
        <taxon>Eukaryota</taxon>
        <taxon>Fungi</taxon>
        <taxon>Dikarya</taxon>
        <taxon>Basidiomycota</taxon>
        <taxon>Agaricomycotina</taxon>
        <taxon>Agaricomycetes</taxon>
        <taxon>Sebacinales</taxon>
        <taxon>Serendipitaceae</taxon>
        <taxon>Serendipita</taxon>
    </lineage>
</organism>
<evidence type="ECO:0000256" key="16">
    <source>
        <dbReference type="RuleBase" id="RU004466"/>
    </source>
</evidence>
<dbReference type="SUPFAM" id="SSF48576">
    <property type="entry name" value="Terpenoid synthases"/>
    <property type="match status" value="1"/>
</dbReference>
<keyword evidence="11" id="KW-0443">Lipid metabolism</keyword>
<evidence type="ECO:0000256" key="5">
    <source>
        <dbReference type="ARBA" id="ARBA00012439"/>
    </source>
</evidence>
<dbReference type="PANTHER" id="PTHR11525">
    <property type="entry name" value="FARNESYL-PYROPHOSPHATE SYNTHETASE"/>
    <property type="match status" value="1"/>
</dbReference>
<comment type="pathway">
    <text evidence="3">Isoprenoid biosynthesis; farnesyl diphosphate biosynthesis; farnesyl diphosphate from geranyl diphosphate and isopentenyl diphosphate: step 1/1.</text>
</comment>
<dbReference type="InterPro" id="IPR000092">
    <property type="entry name" value="Polyprenyl_synt"/>
</dbReference>
<gene>
    <name evidence="17" type="ORF">M408DRAFT_78139</name>
</gene>
<comment type="cofactor">
    <cofactor evidence="1">
        <name>Mg(2+)</name>
        <dbReference type="ChEBI" id="CHEBI:18420"/>
    </cofactor>
</comment>
<protein>
    <recommendedName>
        <fullName evidence="15">(2E,6E)-farnesyl diphosphate synthase</fullName>
        <ecNumber evidence="6">2.5.1.1</ecNumber>
        <ecNumber evidence="5">2.5.1.10</ecNumber>
    </recommendedName>
    <alternativeName>
        <fullName evidence="14">Dimethylallyltranstransferase</fullName>
    </alternativeName>
    <alternativeName>
        <fullName evidence="13">Farnesyl diphosphate synthase</fullName>
    </alternativeName>
    <alternativeName>
        <fullName evidence="12">Geranyltranstransferase</fullName>
    </alternativeName>
</protein>
<dbReference type="GO" id="GO:0004337">
    <property type="term" value="F:(2E,6E)-farnesyl diphosphate synthase activity"/>
    <property type="evidence" value="ECO:0007669"/>
    <property type="project" value="UniProtKB-EC"/>
</dbReference>
<dbReference type="Gene3D" id="1.10.600.10">
    <property type="entry name" value="Farnesyl Diphosphate Synthase"/>
    <property type="match status" value="1"/>
</dbReference>
<evidence type="ECO:0000256" key="2">
    <source>
        <dbReference type="ARBA" id="ARBA00004932"/>
    </source>
</evidence>
<dbReference type="OrthoDB" id="10257492at2759"/>
<dbReference type="Pfam" id="PF00348">
    <property type="entry name" value="polyprenyl_synt"/>
    <property type="match status" value="1"/>
</dbReference>
<dbReference type="AlphaFoldDB" id="A0A0C3ASK5"/>
<evidence type="ECO:0000256" key="15">
    <source>
        <dbReference type="ARBA" id="ARBA00032873"/>
    </source>
</evidence>
<dbReference type="GO" id="GO:0005737">
    <property type="term" value="C:cytoplasm"/>
    <property type="evidence" value="ECO:0007669"/>
    <property type="project" value="TreeGrafter"/>
</dbReference>
<dbReference type="HOGENOM" id="CLU_028376_1_0_1"/>
<dbReference type="SFLD" id="SFLDG01017">
    <property type="entry name" value="Polyprenyl_Transferase_Like"/>
    <property type="match status" value="1"/>
</dbReference>
<dbReference type="PROSITE" id="PS00723">
    <property type="entry name" value="POLYPRENYL_SYNTHASE_1"/>
    <property type="match status" value="1"/>
</dbReference>